<dbReference type="CDD" id="cd06171">
    <property type="entry name" value="Sigma70_r4"/>
    <property type="match status" value="1"/>
</dbReference>
<evidence type="ECO:0000256" key="1">
    <source>
        <dbReference type="ARBA" id="ARBA00010641"/>
    </source>
</evidence>
<keyword evidence="3" id="KW-0731">Sigma factor</keyword>
<evidence type="ECO:0000259" key="6">
    <source>
        <dbReference type="Pfam" id="PF08281"/>
    </source>
</evidence>
<dbReference type="Pfam" id="PF08281">
    <property type="entry name" value="Sigma70_r4_2"/>
    <property type="match status" value="1"/>
</dbReference>
<dbReference type="RefSeq" id="WP_103707369.1">
    <property type="nucleotide sequence ID" value="NZ_PQGA01000025.1"/>
</dbReference>
<dbReference type="GO" id="GO:0016987">
    <property type="term" value="F:sigma factor activity"/>
    <property type="evidence" value="ECO:0007669"/>
    <property type="project" value="UniProtKB-KW"/>
</dbReference>
<evidence type="ECO:0000313" key="8">
    <source>
        <dbReference type="Proteomes" id="UP000237381"/>
    </source>
</evidence>
<dbReference type="InterPro" id="IPR013325">
    <property type="entry name" value="RNA_pol_sigma_r2"/>
</dbReference>
<dbReference type="Gene3D" id="1.10.1740.10">
    <property type="match status" value="1"/>
</dbReference>
<dbReference type="AlphaFoldDB" id="A0A2S4LV50"/>
<dbReference type="OrthoDB" id="9803470at2"/>
<keyword evidence="8" id="KW-1185">Reference proteome</keyword>
<comment type="caution">
    <text evidence="7">The sequence shown here is derived from an EMBL/GenBank/DDBJ whole genome shotgun (WGS) entry which is preliminary data.</text>
</comment>
<dbReference type="InterPro" id="IPR013324">
    <property type="entry name" value="RNA_pol_sigma_r3/r4-like"/>
</dbReference>
<dbReference type="GO" id="GO:0006352">
    <property type="term" value="P:DNA-templated transcription initiation"/>
    <property type="evidence" value="ECO:0007669"/>
    <property type="project" value="InterPro"/>
</dbReference>
<evidence type="ECO:0000259" key="5">
    <source>
        <dbReference type="Pfam" id="PF04542"/>
    </source>
</evidence>
<keyword evidence="2" id="KW-0805">Transcription regulation</keyword>
<proteinExistence type="inferred from homology"/>
<dbReference type="SUPFAM" id="SSF88946">
    <property type="entry name" value="Sigma2 domain of RNA polymerase sigma factors"/>
    <property type="match status" value="1"/>
</dbReference>
<reference evidence="7 8" key="1">
    <citation type="submission" date="2018-01" db="EMBL/GenBank/DDBJ databases">
        <title>Genomic Encyclopedia of Type Strains, Phase III (KMG-III): the genomes of soil and plant-associated and newly described type strains.</title>
        <authorList>
            <person name="Whitman W."/>
        </authorList>
    </citation>
    <scope>NUCLEOTIDE SEQUENCE [LARGE SCALE GENOMIC DNA]</scope>
    <source>
        <strain evidence="7 8">JCM 18070</strain>
    </source>
</reference>
<dbReference type="EMBL" id="PQGA01000025">
    <property type="protein sequence ID" value="POR46322.1"/>
    <property type="molecule type" value="Genomic_DNA"/>
</dbReference>
<dbReference type="InterPro" id="IPR039425">
    <property type="entry name" value="RNA_pol_sigma-70-like"/>
</dbReference>
<feature type="domain" description="RNA polymerase sigma-70 region 2" evidence="5">
    <location>
        <begin position="26"/>
        <end position="88"/>
    </location>
</feature>
<sequence length="172" mass="19310">MATNDERLAVVEAARTGDPAALDALLRQCQPDARRYAQRNCFISDVDDAVQEALMVVARKHASVRAIAAFSGWLFAIVRRECRRLGRKALNFDPYDEATVERWLATHDGDSLRRELVDAIESLPADYRNILLLRDFAELTIGEIAEQLGITSAAAKSRLHRARTLAREYLLS</sequence>
<dbReference type="GO" id="GO:0003677">
    <property type="term" value="F:DNA binding"/>
    <property type="evidence" value="ECO:0007669"/>
    <property type="project" value="InterPro"/>
</dbReference>
<organism evidence="7 8">
    <name type="scientific">Paraburkholderia eburnea</name>
    <dbReference type="NCBI Taxonomy" id="1189126"/>
    <lineage>
        <taxon>Bacteria</taxon>
        <taxon>Pseudomonadati</taxon>
        <taxon>Pseudomonadota</taxon>
        <taxon>Betaproteobacteria</taxon>
        <taxon>Burkholderiales</taxon>
        <taxon>Burkholderiaceae</taxon>
        <taxon>Paraburkholderia</taxon>
    </lineage>
</organism>
<evidence type="ECO:0000256" key="3">
    <source>
        <dbReference type="ARBA" id="ARBA00023082"/>
    </source>
</evidence>
<dbReference type="NCBIfam" id="TIGR02937">
    <property type="entry name" value="sigma70-ECF"/>
    <property type="match status" value="1"/>
</dbReference>
<dbReference type="SUPFAM" id="SSF88659">
    <property type="entry name" value="Sigma3 and sigma4 domains of RNA polymerase sigma factors"/>
    <property type="match status" value="1"/>
</dbReference>
<evidence type="ECO:0000256" key="4">
    <source>
        <dbReference type="ARBA" id="ARBA00023163"/>
    </source>
</evidence>
<accession>A0A2S4LV50</accession>
<dbReference type="Proteomes" id="UP000237381">
    <property type="component" value="Unassembled WGS sequence"/>
</dbReference>
<dbReference type="InterPro" id="IPR014284">
    <property type="entry name" value="RNA_pol_sigma-70_dom"/>
</dbReference>
<gene>
    <name evidence="7" type="ORF">B0G62_12540</name>
</gene>
<dbReference type="PANTHER" id="PTHR43133:SF51">
    <property type="entry name" value="RNA POLYMERASE SIGMA FACTOR"/>
    <property type="match status" value="1"/>
</dbReference>
<comment type="similarity">
    <text evidence="1">Belongs to the sigma-70 factor family. ECF subfamily.</text>
</comment>
<feature type="domain" description="RNA polymerase sigma factor 70 region 4 type 2" evidence="6">
    <location>
        <begin position="114"/>
        <end position="163"/>
    </location>
</feature>
<name>A0A2S4LV50_9BURK</name>
<dbReference type="InterPro" id="IPR013249">
    <property type="entry name" value="RNA_pol_sigma70_r4_t2"/>
</dbReference>
<protein>
    <submittedName>
        <fullName evidence="7">RNA polymerase sigma factor (Sigma-70 family)</fullName>
    </submittedName>
</protein>
<dbReference type="Pfam" id="PF04542">
    <property type="entry name" value="Sigma70_r2"/>
    <property type="match status" value="1"/>
</dbReference>
<evidence type="ECO:0000313" key="7">
    <source>
        <dbReference type="EMBL" id="POR46322.1"/>
    </source>
</evidence>
<dbReference type="InterPro" id="IPR007627">
    <property type="entry name" value="RNA_pol_sigma70_r2"/>
</dbReference>
<dbReference type="Gene3D" id="1.10.10.10">
    <property type="entry name" value="Winged helix-like DNA-binding domain superfamily/Winged helix DNA-binding domain"/>
    <property type="match status" value="1"/>
</dbReference>
<dbReference type="PANTHER" id="PTHR43133">
    <property type="entry name" value="RNA POLYMERASE ECF-TYPE SIGMA FACTO"/>
    <property type="match status" value="1"/>
</dbReference>
<dbReference type="InterPro" id="IPR036388">
    <property type="entry name" value="WH-like_DNA-bd_sf"/>
</dbReference>
<keyword evidence="4" id="KW-0804">Transcription</keyword>
<evidence type="ECO:0000256" key="2">
    <source>
        <dbReference type="ARBA" id="ARBA00023015"/>
    </source>
</evidence>